<dbReference type="Proteomes" id="UP001437256">
    <property type="component" value="Unassembled WGS sequence"/>
</dbReference>
<feature type="compositionally biased region" description="Low complexity" evidence="1">
    <location>
        <begin position="129"/>
        <end position="151"/>
    </location>
</feature>
<feature type="signal peptide" evidence="2">
    <location>
        <begin position="1"/>
        <end position="19"/>
    </location>
</feature>
<evidence type="ECO:0000256" key="2">
    <source>
        <dbReference type="SAM" id="SignalP"/>
    </source>
</evidence>
<accession>A0ABR2ZLA9</accession>
<organism evidence="3 4">
    <name type="scientific">Marasmius tenuissimus</name>
    <dbReference type="NCBI Taxonomy" id="585030"/>
    <lineage>
        <taxon>Eukaryota</taxon>
        <taxon>Fungi</taxon>
        <taxon>Dikarya</taxon>
        <taxon>Basidiomycota</taxon>
        <taxon>Agaricomycotina</taxon>
        <taxon>Agaricomycetes</taxon>
        <taxon>Agaricomycetidae</taxon>
        <taxon>Agaricales</taxon>
        <taxon>Marasmiineae</taxon>
        <taxon>Marasmiaceae</taxon>
        <taxon>Marasmius</taxon>
    </lineage>
</organism>
<gene>
    <name evidence="3" type="ORF">AAF712_011374</name>
</gene>
<keyword evidence="4" id="KW-1185">Reference proteome</keyword>
<comment type="caution">
    <text evidence="3">The sequence shown here is derived from an EMBL/GenBank/DDBJ whole genome shotgun (WGS) entry which is preliminary data.</text>
</comment>
<evidence type="ECO:0000313" key="3">
    <source>
        <dbReference type="EMBL" id="KAL0061771.1"/>
    </source>
</evidence>
<feature type="chain" id="PRO_5045241200" evidence="2">
    <location>
        <begin position="20"/>
        <end position="183"/>
    </location>
</feature>
<sequence>MHFAPAFVTLSTLVTYAAAAASGVGPKITVPSKDNWWVAKSSNVLTWDCNNSQRNNFTVIITNPNPATKLNNGGLAFIATQENSQCTKEITQLQSSQEAATGYKILFANPLNNSDVYSESEEFEIKPLGSAYPSSSSAGSTPTGSTSGQAAQSTGGGNGAASYKASLGYGFAAVGALVGLLAA</sequence>
<evidence type="ECO:0000256" key="1">
    <source>
        <dbReference type="SAM" id="MobiDB-lite"/>
    </source>
</evidence>
<name>A0ABR2ZLA9_9AGAR</name>
<proteinExistence type="predicted"/>
<evidence type="ECO:0000313" key="4">
    <source>
        <dbReference type="Proteomes" id="UP001437256"/>
    </source>
</evidence>
<keyword evidence="2" id="KW-0732">Signal</keyword>
<reference evidence="3 4" key="1">
    <citation type="submission" date="2024-05" db="EMBL/GenBank/DDBJ databases">
        <title>A draft genome resource for the thread blight pathogen Marasmius tenuissimus strain MS-2.</title>
        <authorList>
            <person name="Yulfo-Soto G.E."/>
            <person name="Baruah I.K."/>
            <person name="Amoako-Attah I."/>
            <person name="Bukari Y."/>
            <person name="Meinhardt L.W."/>
            <person name="Bailey B.A."/>
            <person name="Cohen S.P."/>
        </authorList>
    </citation>
    <scope>NUCLEOTIDE SEQUENCE [LARGE SCALE GENOMIC DNA]</scope>
    <source>
        <strain evidence="3 4">MS-2</strain>
    </source>
</reference>
<dbReference type="EMBL" id="JBBXMP010000123">
    <property type="protein sequence ID" value="KAL0061771.1"/>
    <property type="molecule type" value="Genomic_DNA"/>
</dbReference>
<feature type="region of interest" description="Disordered" evidence="1">
    <location>
        <begin position="128"/>
        <end position="155"/>
    </location>
</feature>
<protein>
    <submittedName>
        <fullName evidence="3">Uncharacterized protein</fullName>
    </submittedName>
</protein>